<feature type="compositionally biased region" description="Basic and acidic residues" evidence="1">
    <location>
        <begin position="400"/>
        <end position="411"/>
    </location>
</feature>
<protein>
    <submittedName>
        <fullName evidence="2">Uncharacterized protein</fullName>
    </submittedName>
</protein>
<dbReference type="OrthoDB" id="8779984at2"/>
<sequence>MSIFSKIGHAFEHLGDDIKHVAKDVEHGVENIGKDIKQGVEHLDPFANTKIGEGIEHAFAKIGKGIKDGVEEVGKGLAKDASTVVKDVKKTGHDLAHGHFKQAFHDAVDTGKDAFNGYYDAVTAVGHAAVDSLADMHLSKGMDKAMGKVEKGYNAFTNDIKSSVDQVGSEVVEGTVGAISSTIQAGKDAVHGKWGAALDKLGEAGMDTLSVASDLTPEGAMAAVGTNALINAHIGNAQLDTVIGGALHGNVAETAKGIAKGVGEMEAGNVAQKALGGVESKIMSTGGGSDSSIVAASVLGAAAGGAGGFSFGRKGSHESFGGSGGSGGSGKFGKFASFGKFGGGSGGSGGSGLSSHFPTLSKLGQSGKFGGKTNTGGQEELHAGHAGAGSPDHANYAARGAEDEHEKKQQRADNAQNAADNAAANNTASNTAPGGMSPMPFMMPPQAPGAGRSASLVGGDDSSSSSNSSPTSHSKA</sequence>
<dbReference type="Gene3D" id="1.10.287.700">
    <property type="entry name" value="Helix hairpin bin"/>
    <property type="match status" value="1"/>
</dbReference>
<feature type="region of interest" description="Disordered" evidence="1">
    <location>
        <begin position="346"/>
        <end position="476"/>
    </location>
</feature>
<dbReference type="AlphaFoldDB" id="A0A2N7VY38"/>
<accession>A0A2N7VY38</accession>
<reference evidence="2 3" key="1">
    <citation type="submission" date="2018-01" db="EMBL/GenBank/DDBJ databases">
        <title>Whole genome analyses suggest that Burkholderia sensu lato contains two further novel genera in the rhizoxinica-symbiotica group Mycetohabitans gen. nov., and Trinickia gen. nov.: implications for the evolution of diazotrophy and nodulation in the Burkholderiaceae.</title>
        <authorList>
            <person name="Estrada-de los Santos P."/>
            <person name="Palmer M."/>
            <person name="Chavez-Ramirez B."/>
            <person name="Beukes C."/>
            <person name="Steenkamp E.T."/>
            <person name="Hirsch A.M."/>
            <person name="Manyaka P."/>
            <person name="Maluk M."/>
            <person name="Lafos M."/>
            <person name="Crook M."/>
            <person name="Gross E."/>
            <person name="Simon M.F."/>
            <person name="Bueno dos Reis Junior F."/>
            <person name="Poole P.S."/>
            <person name="Venter S.N."/>
            <person name="James E.K."/>
        </authorList>
    </citation>
    <scope>NUCLEOTIDE SEQUENCE [LARGE SCALE GENOMIC DNA]</scope>
    <source>
        <strain evidence="2 3">GIMN1.004</strain>
    </source>
</reference>
<gene>
    <name evidence="2" type="ORF">C0Z18_05855</name>
</gene>
<proteinExistence type="predicted"/>
<dbReference type="EMBL" id="PNYA01000004">
    <property type="protein sequence ID" value="PMS22040.1"/>
    <property type="molecule type" value="Genomic_DNA"/>
</dbReference>
<evidence type="ECO:0000313" key="3">
    <source>
        <dbReference type="Proteomes" id="UP000235616"/>
    </source>
</evidence>
<name>A0A2N7VY38_9BURK</name>
<comment type="caution">
    <text evidence="2">The sequence shown here is derived from an EMBL/GenBank/DDBJ whole genome shotgun (WGS) entry which is preliminary data.</text>
</comment>
<dbReference type="Proteomes" id="UP000235616">
    <property type="component" value="Unassembled WGS sequence"/>
</dbReference>
<feature type="compositionally biased region" description="Low complexity" evidence="1">
    <location>
        <begin position="448"/>
        <end position="476"/>
    </location>
</feature>
<evidence type="ECO:0000313" key="2">
    <source>
        <dbReference type="EMBL" id="PMS22040.1"/>
    </source>
</evidence>
<keyword evidence="3" id="KW-1185">Reference proteome</keyword>
<organism evidence="2 3">
    <name type="scientific">Trinickia dabaoshanensis</name>
    <dbReference type="NCBI Taxonomy" id="564714"/>
    <lineage>
        <taxon>Bacteria</taxon>
        <taxon>Pseudomonadati</taxon>
        <taxon>Pseudomonadota</taxon>
        <taxon>Betaproteobacteria</taxon>
        <taxon>Burkholderiales</taxon>
        <taxon>Burkholderiaceae</taxon>
        <taxon>Trinickia</taxon>
    </lineage>
</organism>
<dbReference type="RefSeq" id="WP_102644440.1">
    <property type="nucleotide sequence ID" value="NZ_PNYA01000004.1"/>
</dbReference>
<evidence type="ECO:0000256" key="1">
    <source>
        <dbReference type="SAM" id="MobiDB-lite"/>
    </source>
</evidence>
<feature type="compositionally biased region" description="Low complexity" evidence="1">
    <location>
        <begin position="412"/>
        <end position="440"/>
    </location>
</feature>